<dbReference type="InterPro" id="IPR011697">
    <property type="entry name" value="Peptidase_C26"/>
</dbReference>
<dbReference type="PANTHER" id="PTHR43235:SF1">
    <property type="entry name" value="GLUTAMINE AMIDOTRANSFERASE PB2B2.05-RELATED"/>
    <property type="match status" value="1"/>
</dbReference>
<protein>
    <submittedName>
        <fullName evidence="2">Gamma-glutamyl-gamma-aminobutyrate hydrolase family protein</fullName>
    </submittedName>
</protein>
<comment type="caution">
    <text evidence="2">The sequence shown here is derived from an EMBL/GenBank/DDBJ whole genome shotgun (WGS) entry which is preliminary data.</text>
</comment>
<dbReference type="Gene3D" id="3.40.50.880">
    <property type="match status" value="1"/>
</dbReference>
<feature type="region of interest" description="Disordered" evidence="1">
    <location>
        <begin position="1"/>
        <end position="27"/>
    </location>
</feature>
<dbReference type="SUPFAM" id="SSF52317">
    <property type="entry name" value="Class I glutamine amidotransferase-like"/>
    <property type="match status" value="1"/>
</dbReference>
<evidence type="ECO:0000313" key="3">
    <source>
        <dbReference type="Proteomes" id="UP000535543"/>
    </source>
</evidence>
<dbReference type="Proteomes" id="UP000535543">
    <property type="component" value="Unassembled WGS sequence"/>
</dbReference>
<organism evidence="2 3">
    <name type="scientific">Antrihabitans stalactiti</name>
    <dbReference type="NCBI Taxonomy" id="2584121"/>
    <lineage>
        <taxon>Bacteria</taxon>
        <taxon>Bacillati</taxon>
        <taxon>Actinomycetota</taxon>
        <taxon>Actinomycetes</taxon>
        <taxon>Mycobacteriales</taxon>
        <taxon>Nocardiaceae</taxon>
        <taxon>Antrihabitans</taxon>
    </lineage>
</organism>
<keyword evidence="3" id="KW-1185">Reference proteome</keyword>
<evidence type="ECO:0000256" key="1">
    <source>
        <dbReference type="SAM" id="MobiDB-lite"/>
    </source>
</evidence>
<dbReference type="InterPro" id="IPR029062">
    <property type="entry name" value="Class_I_gatase-like"/>
</dbReference>
<dbReference type="Pfam" id="PF07722">
    <property type="entry name" value="Peptidase_C26"/>
    <property type="match status" value="1"/>
</dbReference>
<evidence type="ECO:0000313" key="2">
    <source>
        <dbReference type="EMBL" id="NMN96502.1"/>
    </source>
</evidence>
<proteinExistence type="predicted"/>
<name>A0A848KIK2_9NOCA</name>
<dbReference type="PANTHER" id="PTHR43235">
    <property type="entry name" value="GLUTAMINE AMIDOTRANSFERASE PB2B2.05-RELATED"/>
    <property type="match status" value="1"/>
</dbReference>
<reference evidence="2 3" key="1">
    <citation type="submission" date="2019-05" db="EMBL/GenBank/DDBJ databases">
        <authorList>
            <person name="Lee S.D."/>
        </authorList>
    </citation>
    <scope>NUCLEOTIDE SEQUENCE [LARGE SCALE GENOMIC DNA]</scope>
    <source>
        <strain evidence="2 3">YC2-7</strain>
    </source>
</reference>
<dbReference type="AlphaFoldDB" id="A0A848KIK2"/>
<dbReference type="GO" id="GO:0005829">
    <property type="term" value="C:cytosol"/>
    <property type="evidence" value="ECO:0007669"/>
    <property type="project" value="TreeGrafter"/>
</dbReference>
<gene>
    <name evidence="2" type="ORF">FGL95_15780</name>
</gene>
<reference evidence="2 3" key="2">
    <citation type="submission" date="2020-06" db="EMBL/GenBank/DDBJ databases">
        <title>Antribacter stalactiti gen. nov., sp. nov., a new member of the family Nacardiaceae isolated from a cave.</title>
        <authorList>
            <person name="Kim I.S."/>
        </authorList>
    </citation>
    <scope>NUCLEOTIDE SEQUENCE [LARGE SCALE GENOMIC DNA]</scope>
    <source>
        <strain evidence="2 3">YC2-7</strain>
    </source>
</reference>
<dbReference type="GO" id="GO:0033969">
    <property type="term" value="F:gamma-glutamyl-gamma-aminobutyrate hydrolase activity"/>
    <property type="evidence" value="ECO:0007669"/>
    <property type="project" value="TreeGrafter"/>
</dbReference>
<dbReference type="GO" id="GO:0006598">
    <property type="term" value="P:polyamine catabolic process"/>
    <property type="evidence" value="ECO:0007669"/>
    <property type="project" value="TreeGrafter"/>
</dbReference>
<dbReference type="InterPro" id="IPR044668">
    <property type="entry name" value="PuuD-like"/>
</dbReference>
<dbReference type="EMBL" id="VCQU01000005">
    <property type="protein sequence ID" value="NMN96502.1"/>
    <property type="molecule type" value="Genomic_DNA"/>
</dbReference>
<sequence>MRRRSNSPHLTPLSPIGRRSVGSSGSDHRPLIGVTTYIEDARYGAWETRSAVLPQVYFDAILRAGGVPVLIPPVGDGHRELVRRFDGLVLSGGADVDPGLYGHEPHERTRNTRPDRDAFELSLLEQARAAELPIFAVCRGMQLLNVALGGTLVQHLPDTLGHDEHLPTPGVYGSQTVETLDGSKVAQIVGAEVTVRCHHHQAIDILGAGLRATAWSTNGVIEAVENDDETYLLGVQWHPEEDVTDTRLFAALVDAARQRL</sequence>
<dbReference type="PROSITE" id="PS51273">
    <property type="entry name" value="GATASE_TYPE_1"/>
    <property type="match status" value="1"/>
</dbReference>
<keyword evidence="2" id="KW-0378">Hydrolase</keyword>
<accession>A0A848KIK2</accession>
<dbReference type="CDD" id="cd01745">
    <property type="entry name" value="GATase1_2"/>
    <property type="match status" value="1"/>
</dbReference>